<name>A0A9L0JR53_EQUAS</name>
<proteinExistence type="predicted"/>
<feature type="region of interest" description="Disordered" evidence="1">
    <location>
        <begin position="301"/>
        <end position="441"/>
    </location>
</feature>
<evidence type="ECO:0000313" key="2">
    <source>
        <dbReference type="Ensembl" id="ENSEASP00005055806.1"/>
    </source>
</evidence>
<keyword evidence="3" id="KW-1185">Reference proteome</keyword>
<dbReference type="AlphaFoldDB" id="A0A9L0JR53"/>
<reference evidence="2" key="3">
    <citation type="submission" date="2025-09" db="UniProtKB">
        <authorList>
            <consortium name="Ensembl"/>
        </authorList>
    </citation>
    <scope>IDENTIFICATION</scope>
</reference>
<dbReference type="PANTHER" id="PTHR48195:SF1">
    <property type="entry name" value="RIKEN CDNA 2410002F23 GENE"/>
    <property type="match status" value="1"/>
</dbReference>
<dbReference type="Proteomes" id="UP000694387">
    <property type="component" value="Chromosome 26"/>
</dbReference>
<evidence type="ECO:0000313" key="3">
    <source>
        <dbReference type="Proteomes" id="UP000694387"/>
    </source>
</evidence>
<dbReference type="GO" id="GO:0009615">
    <property type="term" value="P:response to virus"/>
    <property type="evidence" value="ECO:0007669"/>
    <property type="project" value="TreeGrafter"/>
</dbReference>
<dbReference type="Ensembl" id="ENSEAST00005057831.1">
    <property type="protein sequence ID" value="ENSEASP00005055806.1"/>
    <property type="gene ID" value="ENSEASG00005036061.1"/>
</dbReference>
<dbReference type="PANTHER" id="PTHR48195">
    <property type="entry name" value="FRIEND VIRUS SUSCEPTIBILITY PROTEIN 1"/>
    <property type="match status" value="1"/>
</dbReference>
<accession>A0A9L0JR53</accession>
<organism evidence="2 3">
    <name type="scientific">Equus asinus</name>
    <name type="common">Donkey</name>
    <name type="synonym">Equus africanus asinus</name>
    <dbReference type="NCBI Taxonomy" id="9793"/>
    <lineage>
        <taxon>Eukaryota</taxon>
        <taxon>Metazoa</taxon>
        <taxon>Chordata</taxon>
        <taxon>Craniata</taxon>
        <taxon>Vertebrata</taxon>
        <taxon>Euteleostomi</taxon>
        <taxon>Mammalia</taxon>
        <taxon>Eutheria</taxon>
        <taxon>Laurasiatheria</taxon>
        <taxon>Perissodactyla</taxon>
        <taxon>Equidae</taxon>
        <taxon>Equus</taxon>
    </lineage>
</organism>
<protein>
    <submittedName>
        <fullName evidence="2">Uncharacterized protein</fullName>
    </submittedName>
</protein>
<gene>
    <name evidence="2" type="primary">LOC106845491</name>
</gene>
<feature type="compositionally biased region" description="Low complexity" evidence="1">
    <location>
        <begin position="308"/>
        <end position="327"/>
    </location>
</feature>
<sequence length="441" mass="47399">MTRSLQISEFCGHSNITVLLKSQCSSQLGLCPRRCVFKRRSHPPPPRLDVSSGTGAAPPSILEPGLGWSTTPAPFRLQVLSPGLEQPHRPSVLWPRPQASVPLPPGAPVAMAEGALAPTEVGRGDRRYTHTELLAVSQRFQQNPSELLITWVLRVYDQGGSALTLSPGELTLLGDLTSDTVFNYRCKALRGGRQPLLTWLLLAWRQRWESFLHFNSTELPFQPWTTMEEGIQLVRELGMLDWIYSELPLPATPEDVPFTPGLQQRLLTAAPSEARVSLVDLLVQGMTVLEAVMKIQAIRRRRPALASQPAGRRQARAGAQPDAQGPPGLAPEPRRAQGEGGQAAHQGPDGTLHQRGQAQPWPPGQSAGGQAAAAATTGASQLGPQGLAFHGPRSGGGRPRSGGANRAGGEHLKGHESPARPQDRLRDHLPACSPAYCGQAP</sequence>
<dbReference type="InterPro" id="IPR053270">
    <property type="entry name" value="Fv1_restriction_factor"/>
</dbReference>
<evidence type="ECO:0000256" key="1">
    <source>
        <dbReference type="SAM" id="MobiDB-lite"/>
    </source>
</evidence>
<feature type="compositionally biased region" description="Basic and acidic residues" evidence="1">
    <location>
        <begin position="408"/>
        <end position="429"/>
    </location>
</feature>
<reference evidence="2" key="2">
    <citation type="submission" date="2025-08" db="UniProtKB">
        <authorList>
            <consortium name="Ensembl"/>
        </authorList>
    </citation>
    <scope>IDENTIFICATION</scope>
</reference>
<dbReference type="GO" id="GO:0005794">
    <property type="term" value="C:Golgi apparatus"/>
    <property type="evidence" value="ECO:0007669"/>
    <property type="project" value="TreeGrafter"/>
</dbReference>
<feature type="compositionally biased region" description="Low complexity" evidence="1">
    <location>
        <begin position="356"/>
        <end position="381"/>
    </location>
</feature>
<reference evidence="2 3" key="1">
    <citation type="journal article" date="2020" name="Nat. Commun.">
        <title>Donkey genomes provide new insights into domestication and selection for coat color.</title>
        <authorList>
            <person name="Wang"/>
            <person name="C."/>
            <person name="Li"/>
            <person name="H."/>
            <person name="Guo"/>
            <person name="Y."/>
            <person name="Huang"/>
            <person name="J."/>
            <person name="Sun"/>
            <person name="Y."/>
            <person name="Min"/>
            <person name="J."/>
            <person name="Wang"/>
            <person name="J."/>
            <person name="Fang"/>
            <person name="X."/>
            <person name="Zhao"/>
            <person name="Z."/>
            <person name="Wang"/>
            <person name="S."/>
            <person name="Zhang"/>
            <person name="Y."/>
            <person name="Liu"/>
            <person name="Q."/>
            <person name="Jiang"/>
            <person name="Q."/>
            <person name="Wang"/>
            <person name="X."/>
            <person name="Guo"/>
            <person name="Y."/>
            <person name="Yang"/>
            <person name="C."/>
            <person name="Wang"/>
            <person name="Y."/>
            <person name="Tian"/>
            <person name="F."/>
            <person name="Zhuang"/>
            <person name="G."/>
            <person name="Fan"/>
            <person name="Y."/>
            <person name="Gao"/>
            <person name="Q."/>
            <person name="Li"/>
            <person name="Y."/>
            <person name="Ju"/>
            <person name="Z."/>
            <person name="Li"/>
            <person name="J."/>
            <person name="Li"/>
            <person name="R."/>
            <person name="Hou"/>
            <person name="M."/>
            <person name="Yang"/>
            <person name="G."/>
            <person name="Liu"/>
            <person name="G."/>
            <person name="Liu"/>
            <person name="W."/>
            <person name="Guo"/>
            <person name="J."/>
            <person name="Pan"/>
            <person name="S."/>
            <person name="Fan"/>
            <person name="G."/>
            <person name="Zhang"/>
            <person name="W."/>
            <person name="Zhang"/>
            <person name="R."/>
            <person name="Yu"/>
            <person name="J."/>
            <person name="Zhang"/>
            <person name="X."/>
            <person name="Yin"/>
            <person name="Q."/>
            <person name="Ji"/>
            <person name="C."/>
            <person name="Jin"/>
            <person name="Y."/>
            <person name="Yue"/>
            <person name="G."/>
            <person name="Liu"/>
            <person name="M."/>
            <person name="Xu"/>
            <person name="J."/>
            <person name="Liu"/>
            <person name="S."/>
            <person name="Jordana"/>
            <person name="J."/>
            <person name="Noce"/>
            <person name="A."/>
            <person name="Amills"/>
            <person name="M."/>
            <person name="Wu"/>
            <person name="D.D."/>
            <person name="Li"/>
            <person name="S."/>
            <person name="Zhou"/>
            <person name="X. and Zhong"/>
            <person name="J."/>
        </authorList>
    </citation>
    <scope>NUCLEOTIDE SEQUENCE [LARGE SCALE GENOMIC DNA]</scope>
</reference>
<dbReference type="GeneTree" id="ENSGT00940000166303"/>